<evidence type="ECO:0000256" key="10">
    <source>
        <dbReference type="ARBA" id="ARBA00022840"/>
    </source>
</evidence>
<dbReference type="OrthoDB" id="9786919at2"/>
<dbReference type="CDD" id="cd00082">
    <property type="entry name" value="HisKA"/>
    <property type="match status" value="1"/>
</dbReference>
<name>A0A0C1UB60_9CLOT</name>
<dbReference type="GO" id="GO:0005524">
    <property type="term" value="F:ATP binding"/>
    <property type="evidence" value="ECO:0007669"/>
    <property type="project" value="UniProtKB-KW"/>
</dbReference>
<evidence type="ECO:0000256" key="4">
    <source>
        <dbReference type="ARBA" id="ARBA00022475"/>
    </source>
</evidence>
<keyword evidence="5" id="KW-0597">Phosphoprotein</keyword>
<feature type="domain" description="Histidine kinase" evidence="16">
    <location>
        <begin position="256"/>
        <end position="468"/>
    </location>
</feature>
<sequence length="470" mass="54698">MKLQKKMLINFGVMFFITINIFAYFLIQTTYNTNFKKVIDSSFASYSLIYSNIKAGENLKNLFLTNKEILQHRTEDYLRNLPNENIALEFRGLNKDIIYSSSKNKVPIKDEIFDIKNNKVKYLITKNEDKTYLIINNKIILNGSGIYFTYIDDISFLKQDKLNNIYFIFTINILLAIIIIIIIYSIAKEITKPIEILINNIKEIINGNYTEKLNYSSNVYEFKVISEQFNLMNDEIENKLRLLKEQNQSKQRFIDNLTHEIRTPLTSIIGYSSLMVNKKVTDLDLMRDSFVNINREGKRILSLTSKLVKLITLDKTVLHKENIDLYDTLKEVKYIFGPKLKEKDISLEVKGCSYHINVDKELFMVLITNLIDNSIKALNDRAEKTIILEIMENSLKIEDTGVGIEEKELKKILEPFYMIDKSRQSSINGFGLGLSICKQILEIHHMNWSIESTFGKGTKIIILFNDEVNL</sequence>
<dbReference type="InterPro" id="IPR003660">
    <property type="entry name" value="HAMP_dom"/>
</dbReference>
<dbReference type="GO" id="GO:0000155">
    <property type="term" value="F:phosphorelay sensor kinase activity"/>
    <property type="evidence" value="ECO:0007669"/>
    <property type="project" value="InterPro"/>
</dbReference>
<keyword evidence="9 18" id="KW-0418">Kinase</keyword>
<evidence type="ECO:0000256" key="5">
    <source>
        <dbReference type="ARBA" id="ARBA00022553"/>
    </source>
</evidence>
<evidence type="ECO:0000259" key="17">
    <source>
        <dbReference type="PROSITE" id="PS50885"/>
    </source>
</evidence>
<evidence type="ECO:0000256" key="12">
    <source>
        <dbReference type="ARBA" id="ARBA00023012"/>
    </source>
</evidence>
<evidence type="ECO:0000256" key="3">
    <source>
        <dbReference type="ARBA" id="ARBA00012438"/>
    </source>
</evidence>
<evidence type="ECO:0000256" key="8">
    <source>
        <dbReference type="ARBA" id="ARBA00022741"/>
    </source>
</evidence>
<evidence type="ECO:0000256" key="11">
    <source>
        <dbReference type="ARBA" id="ARBA00022989"/>
    </source>
</evidence>
<dbReference type="Gene3D" id="3.30.565.10">
    <property type="entry name" value="Histidine kinase-like ATPase, C-terminal domain"/>
    <property type="match status" value="1"/>
</dbReference>
<keyword evidence="7 15" id="KW-0812">Transmembrane</keyword>
<dbReference type="STRING" id="29341.RSJ17_18265"/>
<dbReference type="Pfam" id="PF02518">
    <property type="entry name" value="HATPase_c"/>
    <property type="match status" value="1"/>
</dbReference>
<keyword evidence="14" id="KW-0175">Coiled coil</keyword>
<dbReference type="RefSeq" id="WP_052268244.1">
    <property type="nucleotide sequence ID" value="NZ_AYSO01000020.1"/>
</dbReference>
<evidence type="ECO:0000256" key="15">
    <source>
        <dbReference type="SAM" id="Phobius"/>
    </source>
</evidence>
<dbReference type="InterPro" id="IPR004358">
    <property type="entry name" value="Sig_transdc_His_kin-like_C"/>
</dbReference>
<organism evidence="18 19">
    <name type="scientific">Clostridium argentinense CDC 2741</name>
    <dbReference type="NCBI Taxonomy" id="1418104"/>
    <lineage>
        <taxon>Bacteria</taxon>
        <taxon>Bacillati</taxon>
        <taxon>Bacillota</taxon>
        <taxon>Clostridia</taxon>
        <taxon>Eubacteriales</taxon>
        <taxon>Clostridiaceae</taxon>
        <taxon>Clostridium</taxon>
    </lineage>
</organism>
<dbReference type="SUPFAM" id="SSF47384">
    <property type="entry name" value="Homodimeric domain of signal transducing histidine kinase"/>
    <property type="match status" value="1"/>
</dbReference>
<keyword evidence="19" id="KW-1185">Reference proteome</keyword>
<evidence type="ECO:0000256" key="14">
    <source>
        <dbReference type="SAM" id="Coils"/>
    </source>
</evidence>
<feature type="transmembrane region" description="Helical" evidence="15">
    <location>
        <begin position="165"/>
        <end position="187"/>
    </location>
</feature>
<dbReference type="InterPro" id="IPR005467">
    <property type="entry name" value="His_kinase_dom"/>
</dbReference>
<keyword evidence="8" id="KW-0547">Nucleotide-binding</keyword>
<feature type="domain" description="HAMP" evidence="17">
    <location>
        <begin position="188"/>
        <end position="241"/>
    </location>
</feature>
<dbReference type="AlphaFoldDB" id="A0A0C1UB60"/>
<protein>
    <recommendedName>
        <fullName evidence="3">histidine kinase</fullName>
        <ecNumber evidence="3">2.7.13.3</ecNumber>
    </recommendedName>
</protein>
<dbReference type="PROSITE" id="PS50109">
    <property type="entry name" value="HIS_KIN"/>
    <property type="match status" value="1"/>
</dbReference>
<dbReference type="EMBL" id="AYSO01000020">
    <property type="protein sequence ID" value="KIE44810.1"/>
    <property type="molecule type" value="Genomic_DNA"/>
</dbReference>
<evidence type="ECO:0000313" key="18">
    <source>
        <dbReference type="EMBL" id="KIE44810.1"/>
    </source>
</evidence>
<evidence type="ECO:0000259" key="16">
    <source>
        <dbReference type="PROSITE" id="PS50109"/>
    </source>
</evidence>
<keyword evidence="4" id="KW-1003">Cell membrane</keyword>
<evidence type="ECO:0000256" key="9">
    <source>
        <dbReference type="ARBA" id="ARBA00022777"/>
    </source>
</evidence>
<keyword evidence="6" id="KW-0808">Transferase</keyword>
<dbReference type="PANTHER" id="PTHR45528">
    <property type="entry name" value="SENSOR HISTIDINE KINASE CPXA"/>
    <property type="match status" value="1"/>
</dbReference>
<evidence type="ECO:0000256" key="6">
    <source>
        <dbReference type="ARBA" id="ARBA00022679"/>
    </source>
</evidence>
<keyword evidence="12" id="KW-0902">Two-component regulatory system</keyword>
<dbReference type="Gene3D" id="6.10.340.10">
    <property type="match status" value="1"/>
</dbReference>
<dbReference type="Gene3D" id="1.10.287.130">
    <property type="match status" value="1"/>
</dbReference>
<feature type="coiled-coil region" evidence="14">
    <location>
        <begin position="226"/>
        <end position="253"/>
    </location>
</feature>
<dbReference type="SMART" id="SM00387">
    <property type="entry name" value="HATPase_c"/>
    <property type="match status" value="1"/>
</dbReference>
<dbReference type="InterPro" id="IPR003594">
    <property type="entry name" value="HATPase_dom"/>
</dbReference>
<dbReference type="SUPFAM" id="SSF55874">
    <property type="entry name" value="ATPase domain of HSP90 chaperone/DNA topoisomerase II/histidine kinase"/>
    <property type="match status" value="1"/>
</dbReference>
<keyword evidence="13 15" id="KW-0472">Membrane</keyword>
<evidence type="ECO:0000256" key="2">
    <source>
        <dbReference type="ARBA" id="ARBA00004651"/>
    </source>
</evidence>
<keyword evidence="10" id="KW-0067">ATP-binding</keyword>
<dbReference type="PROSITE" id="PS50885">
    <property type="entry name" value="HAMP"/>
    <property type="match status" value="1"/>
</dbReference>
<dbReference type="InterPro" id="IPR050398">
    <property type="entry name" value="HssS/ArlS-like"/>
</dbReference>
<evidence type="ECO:0000256" key="13">
    <source>
        <dbReference type="ARBA" id="ARBA00023136"/>
    </source>
</evidence>
<proteinExistence type="predicted"/>
<dbReference type="Pfam" id="PF00512">
    <property type="entry name" value="HisKA"/>
    <property type="match status" value="1"/>
</dbReference>
<dbReference type="InterPro" id="IPR036097">
    <property type="entry name" value="HisK_dim/P_sf"/>
</dbReference>
<dbReference type="Proteomes" id="UP000031366">
    <property type="component" value="Unassembled WGS sequence"/>
</dbReference>
<dbReference type="GO" id="GO:0005886">
    <property type="term" value="C:plasma membrane"/>
    <property type="evidence" value="ECO:0007669"/>
    <property type="project" value="UniProtKB-SubCell"/>
</dbReference>
<evidence type="ECO:0000313" key="19">
    <source>
        <dbReference type="Proteomes" id="UP000031366"/>
    </source>
</evidence>
<accession>A0A0C1UB60</accession>
<dbReference type="SMART" id="SM00388">
    <property type="entry name" value="HisKA"/>
    <property type="match status" value="1"/>
</dbReference>
<keyword evidence="11 15" id="KW-1133">Transmembrane helix</keyword>
<comment type="subcellular location">
    <subcellularLocation>
        <location evidence="2">Cell membrane</location>
        <topology evidence="2">Multi-pass membrane protein</topology>
    </subcellularLocation>
</comment>
<dbReference type="PANTHER" id="PTHR45528:SF1">
    <property type="entry name" value="SENSOR HISTIDINE KINASE CPXA"/>
    <property type="match status" value="1"/>
</dbReference>
<evidence type="ECO:0000256" key="1">
    <source>
        <dbReference type="ARBA" id="ARBA00000085"/>
    </source>
</evidence>
<comment type="caution">
    <text evidence="18">The sequence shown here is derived from an EMBL/GenBank/DDBJ whole genome shotgun (WGS) entry which is preliminary data.</text>
</comment>
<dbReference type="InterPro" id="IPR036890">
    <property type="entry name" value="HATPase_C_sf"/>
</dbReference>
<dbReference type="InterPro" id="IPR003661">
    <property type="entry name" value="HisK_dim/P_dom"/>
</dbReference>
<feature type="transmembrane region" description="Helical" evidence="15">
    <location>
        <begin position="7"/>
        <end position="27"/>
    </location>
</feature>
<gene>
    <name evidence="18" type="ORF">U732_156</name>
</gene>
<comment type="catalytic activity">
    <reaction evidence="1">
        <text>ATP + protein L-histidine = ADP + protein N-phospho-L-histidine.</text>
        <dbReference type="EC" id="2.7.13.3"/>
    </reaction>
</comment>
<dbReference type="PRINTS" id="PR00344">
    <property type="entry name" value="BCTRLSENSOR"/>
</dbReference>
<dbReference type="SUPFAM" id="SSF158472">
    <property type="entry name" value="HAMP domain-like"/>
    <property type="match status" value="1"/>
</dbReference>
<evidence type="ECO:0000256" key="7">
    <source>
        <dbReference type="ARBA" id="ARBA00022692"/>
    </source>
</evidence>
<dbReference type="EC" id="2.7.13.3" evidence="3"/>
<reference evidence="18 19" key="1">
    <citation type="journal article" date="2015" name="Infect. Genet. Evol.">
        <title>Genomic sequences of six botulinum neurotoxin-producing strains representing three clostridial species illustrate the mobility and diversity of botulinum neurotoxin genes.</title>
        <authorList>
            <person name="Smith T.J."/>
            <person name="Hill K.K."/>
            <person name="Xie G."/>
            <person name="Foley B.T."/>
            <person name="Williamson C.H."/>
            <person name="Foster J.T."/>
            <person name="Johnson S.L."/>
            <person name="Chertkov O."/>
            <person name="Teshima H."/>
            <person name="Gibbons H.S."/>
            <person name="Johnsky L.A."/>
            <person name="Karavis M.A."/>
            <person name="Smith L.A."/>
        </authorList>
    </citation>
    <scope>NUCLEOTIDE SEQUENCE [LARGE SCALE GENOMIC DNA]</scope>
    <source>
        <strain evidence="18 19">CDC 2741</strain>
    </source>
</reference>